<evidence type="ECO:0000256" key="3">
    <source>
        <dbReference type="ARBA" id="ARBA00023180"/>
    </source>
</evidence>
<dbReference type="InterPro" id="IPR007657">
    <property type="entry name" value="Glycosyltransferase_61"/>
</dbReference>
<dbReference type="RefSeq" id="WP_133231540.1">
    <property type="nucleotide sequence ID" value="NZ_SOZE01000012.1"/>
</dbReference>
<comment type="caution">
    <text evidence="5">The sequence shown here is derived from an EMBL/GenBank/DDBJ whole genome shotgun (WGS) entry which is preliminary data.</text>
</comment>
<evidence type="ECO:0000313" key="5">
    <source>
        <dbReference type="EMBL" id="TFF37085.1"/>
    </source>
</evidence>
<keyword evidence="2 5" id="KW-0808">Transferase</keyword>
<accession>A0A4Y8SEN5</accession>
<evidence type="ECO:0000256" key="1">
    <source>
        <dbReference type="ARBA" id="ARBA00022676"/>
    </source>
</evidence>
<dbReference type="GO" id="GO:0016757">
    <property type="term" value="F:glycosyltransferase activity"/>
    <property type="evidence" value="ECO:0007669"/>
    <property type="project" value="UniProtKB-KW"/>
</dbReference>
<keyword evidence="3" id="KW-0325">Glycoprotein</keyword>
<dbReference type="EMBL" id="SOZE01000012">
    <property type="protein sequence ID" value="TFF37085.1"/>
    <property type="molecule type" value="Genomic_DNA"/>
</dbReference>
<feature type="domain" description="Glycosyltransferase 61 catalytic" evidence="4">
    <location>
        <begin position="228"/>
        <end position="318"/>
    </location>
</feature>
<reference evidence="5 6" key="1">
    <citation type="journal article" date="2017" name="Int. J. Syst. Evol. Microbiol.">
        <title>Mucilaginibacterpsychrotolerans sp. nov., isolated from peatlands.</title>
        <authorList>
            <person name="Deng Y."/>
            <person name="Shen L."/>
            <person name="Xu B."/>
            <person name="Liu Y."/>
            <person name="Gu Z."/>
            <person name="Liu H."/>
            <person name="Zhou Y."/>
        </authorList>
    </citation>
    <scope>NUCLEOTIDE SEQUENCE [LARGE SCALE GENOMIC DNA]</scope>
    <source>
        <strain evidence="5 6">NH7-4</strain>
    </source>
</reference>
<organism evidence="5 6">
    <name type="scientific">Mucilaginibacter psychrotolerans</name>
    <dbReference type="NCBI Taxonomy" id="1524096"/>
    <lineage>
        <taxon>Bacteria</taxon>
        <taxon>Pseudomonadati</taxon>
        <taxon>Bacteroidota</taxon>
        <taxon>Sphingobacteriia</taxon>
        <taxon>Sphingobacteriales</taxon>
        <taxon>Sphingobacteriaceae</taxon>
        <taxon>Mucilaginibacter</taxon>
    </lineage>
</organism>
<protein>
    <submittedName>
        <fullName evidence="5">Glycosyltransferase family 61 protein</fullName>
    </submittedName>
</protein>
<proteinExistence type="predicted"/>
<evidence type="ECO:0000313" key="6">
    <source>
        <dbReference type="Proteomes" id="UP000297540"/>
    </source>
</evidence>
<dbReference type="AlphaFoldDB" id="A0A4Y8SEN5"/>
<dbReference type="PANTHER" id="PTHR20961">
    <property type="entry name" value="GLYCOSYLTRANSFERASE"/>
    <property type="match status" value="1"/>
</dbReference>
<keyword evidence="1" id="KW-0328">Glycosyltransferase</keyword>
<dbReference type="InterPro" id="IPR049625">
    <property type="entry name" value="Glyco_transf_61_cat"/>
</dbReference>
<dbReference type="Pfam" id="PF04577">
    <property type="entry name" value="Glyco_transf_61"/>
    <property type="match status" value="1"/>
</dbReference>
<evidence type="ECO:0000256" key="2">
    <source>
        <dbReference type="ARBA" id="ARBA00022679"/>
    </source>
</evidence>
<dbReference type="Proteomes" id="UP000297540">
    <property type="component" value="Unassembled WGS sequence"/>
</dbReference>
<keyword evidence="6" id="KW-1185">Reference proteome</keyword>
<dbReference type="OrthoDB" id="1156086at2"/>
<gene>
    <name evidence="5" type="ORF">E2R66_13455</name>
</gene>
<evidence type="ECO:0000259" key="4">
    <source>
        <dbReference type="Pfam" id="PF04577"/>
    </source>
</evidence>
<sequence length="387" mass="43964">MKHLIMKLIKAAGIKKTLMRLRDLALRFYGLRVLNERKTINFLQPYLVAEGMGNTLLLPQTANSGEGAQVIFAEKEITTQHTYVWEYQQPGKTAWVTRNGSPIVEKRVICIDGNFSFYRDIWKPDTRPTQNLPAVIVLFSQLQDGIMFGGYYDFVFLVAAKLCRIQDAIADTAGIAIAYPLFNTAYEADFMQLLDVEPLNLIDTRHTKPVSPRVITGNIAYWYPTLDDINSLKLHIAKKISPKTTAPKRIYISRVGRRHVVNEAEVLLMLQKYNFEVIEDKRRSIAEQIEIYHNAAFILGPHGASFSNMIWCQPGAHLMELFSPNYMPDFFAYLAVLMDMQYSAFYSGTANKQVAYLDGLVEDIHVDVAELETSLQKILQPKVIAAT</sequence>
<name>A0A4Y8SEN5_9SPHI</name>